<dbReference type="EMBL" id="JAYKXN010000008">
    <property type="protein sequence ID" value="KAK7264532.1"/>
    <property type="molecule type" value="Genomic_DNA"/>
</dbReference>
<sequence length="122" mass="13982">MIPTSLPEDWTNRPTSSLLSTSTLGMHTSYVILRTPRSTTLLGMACDVRKRDKSGANNRIPLFTPRIMSINNCVDIDYDAMGFCRESSVPSYHRLLKSHSFPSFCFWYNHNMIPTYAHTVQY</sequence>
<reference evidence="1 2" key="1">
    <citation type="submission" date="2024-01" db="EMBL/GenBank/DDBJ databases">
        <title>The genomes of 5 underutilized Papilionoideae crops provide insights into root nodulation and disease resistance.</title>
        <authorList>
            <person name="Yuan L."/>
        </authorList>
    </citation>
    <scope>NUCLEOTIDE SEQUENCE [LARGE SCALE GENOMIC DNA]</scope>
    <source>
        <strain evidence="1">LY-2023</strain>
        <tissue evidence="1">Leaf</tissue>
    </source>
</reference>
<organism evidence="1 2">
    <name type="scientific">Clitoria ternatea</name>
    <name type="common">Butterfly pea</name>
    <dbReference type="NCBI Taxonomy" id="43366"/>
    <lineage>
        <taxon>Eukaryota</taxon>
        <taxon>Viridiplantae</taxon>
        <taxon>Streptophyta</taxon>
        <taxon>Embryophyta</taxon>
        <taxon>Tracheophyta</taxon>
        <taxon>Spermatophyta</taxon>
        <taxon>Magnoliopsida</taxon>
        <taxon>eudicotyledons</taxon>
        <taxon>Gunneridae</taxon>
        <taxon>Pentapetalae</taxon>
        <taxon>rosids</taxon>
        <taxon>fabids</taxon>
        <taxon>Fabales</taxon>
        <taxon>Fabaceae</taxon>
        <taxon>Papilionoideae</taxon>
        <taxon>50 kb inversion clade</taxon>
        <taxon>NPAAA clade</taxon>
        <taxon>indigoferoid/millettioid clade</taxon>
        <taxon>Phaseoleae</taxon>
        <taxon>Clitoria</taxon>
    </lineage>
</organism>
<accession>A0AAN9I3H2</accession>
<proteinExistence type="predicted"/>
<comment type="caution">
    <text evidence="1">The sequence shown here is derived from an EMBL/GenBank/DDBJ whole genome shotgun (WGS) entry which is preliminary data.</text>
</comment>
<evidence type="ECO:0000313" key="2">
    <source>
        <dbReference type="Proteomes" id="UP001359559"/>
    </source>
</evidence>
<dbReference type="AlphaFoldDB" id="A0AAN9I3H2"/>
<gene>
    <name evidence="1" type="ORF">RJT34_32141</name>
</gene>
<name>A0AAN9I3H2_CLITE</name>
<evidence type="ECO:0000313" key="1">
    <source>
        <dbReference type="EMBL" id="KAK7264532.1"/>
    </source>
</evidence>
<keyword evidence="2" id="KW-1185">Reference proteome</keyword>
<dbReference type="Proteomes" id="UP001359559">
    <property type="component" value="Unassembled WGS sequence"/>
</dbReference>
<protein>
    <submittedName>
        <fullName evidence="1">Uncharacterized protein</fullName>
    </submittedName>
</protein>